<feature type="non-terminal residue" evidence="2">
    <location>
        <position position="1"/>
    </location>
</feature>
<keyword evidence="3" id="KW-1185">Reference proteome</keyword>
<feature type="region of interest" description="Disordered" evidence="1">
    <location>
        <begin position="1"/>
        <end position="23"/>
    </location>
</feature>
<gene>
    <name evidence="2" type="ORF">K505DRAFT_342914</name>
</gene>
<evidence type="ECO:0000313" key="2">
    <source>
        <dbReference type="EMBL" id="KAF2787463.1"/>
    </source>
</evidence>
<accession>A0A6A6WU50</accession>
<organism evidence="2 3">
    <name type="scientific">Melanomma pulvis-pyrius CBS 109.77</name>
    <dbReference type="NCBI Taxonomy" id="1314802"/>
    <lineage>
        <taxon>Eukaryota</taxon>
        <taxon>Fungi</taxon>
        <taxon>Dikarya</taxon>
        <taxon>Ascomycota</taxon>
        <taxon>Pezizomycotina</taxon>
        <taxon>Dothideomycetes</taxon>
        <taxon>Pleosporomycetidae</taxon>
        <taxon>Pleosporales</taxon>
        <taxon>Melanommataceae</taxon>
        <taxon>Melanomma</taxon>
    </lineage>
</organism>
<protein>
    <submittedName>
        <fullName evidence="2">Uncharacterized protein</fullName>
    </submittedName>
</protein>
<feature type="compositionally biased region" description="Pro residues" evidence="1">
    <location>
        <begin position="93"/>
        <end position="106"/>
    </location>
</feature>
<name>A0A6A6WU50_9PLEO</name>
<feature type="region of interest" description="Disordered" evidence="1">
    <location>
        <begin position="37"/>
        <end position="59"/>
    </location>
</feature>
<dbReference type="EMBL" id="MU002316">
    <property type="protein sequence ID" value="KAF2787463.1"/>
    <property type="molecule type" value="Genomic_DNA"/>
</dbReference>
<dbReference type="Proteomes" id="UP000799757">
    <property type="component" value="Unassembled WGS sequence"/>
</dbReference>
<evidence type="ECO:0000313" key="3">
    <source>
        <dbReference type="Proteomes" id="UP000799757"/>
    </source>
</evidence>
<dbReference type="AlphaFoldDB" id="A0A6A6WU50"/>
<evidence type="ECO:0000256" key="1">
    <source>
        <dbReference type="SAM" id="MobiDB-lite"/>
    </source>
</evidence>
<feature type="region of interest" description="Disordered" evidence="1">
    <location>
        <begin position="75"/>
        <end position="118"/>
    </location>
</feature>
<proteinExistence type="predicted"/>
<sequence>SPCPSSCPARPNAGSWPVAAAPPTSFAQRRCSCACTDDVGDQELPPPRPWRAALDRSPDQLPPASILCMCVRPRPTSQHLGQPEDTPAASANHPPPTTQSPSPARPPVARSTKRNFAFPIRQRIQSRSRTVSARACCRHTSAHAFSVTAADQNWR</sequence>
<reference evidence="2" key="1">
    <citation type="journal article" date="2020" name="Stud. Mycol.">
        <title>101 Dothideomycetes genomes: a test case for predicting lifestyles and emergence of pathogens.</title>
        <authorList>
            <person name="Haridas S."/>
            <person name="Albert R."/>
            <person name="Binder M."/>
            <person name="Bloem J."/>
            <person name="Labutti K."/>
            <person name="Salamov A."/>
            <person name="Andreopoulos B."/>
            <person name="Baker S."/>
            <person name="Barry K."/>
            <person name="Bills G."/>
            <person name="Bluhm B."/>
            <person name="Cannon C."/>
            <person name="Castanera R."/>
            <person name="Culley D."/>
            <person name="Daum C."/>
            <person name="Ezra D."/>
            <person name="Gonzalez J."/>
            <person name="Henrissat B."/>
            <person name="Kuo A."/>
            <person name="Liang C."/>
            <person name="Lipzen A."/>
            <person name="Lutzoni F."/>
            <person name="Magnuson J."/>
            <person name="Mondo S."/>
            <person name="Nolan M."/>
            <person name="Ohm R."/>
            <person name="Pangilinan J."/>
            <person name="Park H.-J."/>
            <person name="Ramirez L."/>
            <person name="Alfaro M."/>
            <person name="Sun H."/>
            <person name="Tritt A."/>
            <person name="Yoshinaga Y."/>
            <person name="Zwiers L.-H."/>
            <person name="Turgeon B."/>
            <person name="Goodwin S."/>
            <person name="Spatafora J."/>
            <person name="Crous P."/>
            <person name="Grigoriev I."/>
        </authorList>
    </citation>
    <scope>NUCLEOTIDE SEQUENCE</scope>
    <source>
        <strain evidence="2">CBS 109.77</strain>
    </source>
</reference>